<reference evidence="4" key="1">
    <citation type="submission" date="2011-07" db="EMBL/GenBank/DDBJ databases">
        <authorList>
            <consortium name="Caenorhabditis brenneri Sequencing and Analysis Consortium"/>
            <person name="Wilson R.K."/>
        </authorList>
    </citation>
    <scope>NUCLEOTIDE SEQUENCE [LARGE SCALE GENOMIC DNA]</scope>
    <source>
        <strain evidence="4">PB2801</strain>
    </source>
</reference>
<accession>G0P4B5</accession>
<dbReference type="PANTHER" id="PTHR21515">
    <property type="entry name" value="MAJOR SPERM PROTEIN"/>
    <property type="match status" value="1"/>
</dbReference>
<evidence type="ECO:0000256" key="1">
    <source>
        <dbReference type="SAM" id="MobiDB-lite"/>
    </source>
</evidence>
<evidence type="ECO:0000313" key="3">
    <source>
        <dbReference type="EMBL" id="EGT44697.1"/>
    </source>
</evidence>
<feature type="compositionally biased region" description="Polar residues" evidence="1">
    <location>
        <begin position="186"/>
        <end position="218"/>
    </location>
</feature>
<name>G0P4B5_CAEBE</name>
<dbReference type="OrthoDB" id="5810424at2759"/>
<dbReference type="Proteomes" id="UP000008068">
    <property type="component" value="Unassembled WGS sequence"/>
</dbReference>
<dbReference type="EMBL" id="GL380061">
    <property type="protein sequence ID" value="EGT44697.1"/>
    <property type="molecule type" value="Genomic_DNA"/>
</dbReference>
<sequence>MRILLVRTPIVVFKSKELPEMKLSYDVSVNNQISVEKSNILSEFISKDSSNGNKMRHLTMFFIHWSRTNKLLGGVYSDEKLEKKLKFNSYILHHMIIHFVQTAANVSLLNTSEKPENRVRTYNFDDIFHGYSGCLRELFSYYLHFDYENMGIFGSQVMEKSCVSRRHPIITEADERESRKGDTEVSRNGTVVNSIVPSASKVSDVTNENKQDVVQNEKSTMKQEEEKAKQDNGKSQQTEKNNEKKPMSNINHNFYYENSEFSVTVDPSGDLMFKMESKSQTRVTFKNISNEKVMFKIKVSDHSYKYFYYPRLHVLIGNCFSICPVFGILEIGESSDVVVTHTPSQCKEAKMVIVNSKYVGEVDLAKSFRNLKPTGGPISINLVAN</sequence>
<feature type="compositionally biased region" description="Basic and acidic residues" evidence="1">
    <location>
        <begin position="176"/>
        <end position="185"/>
    </location>
</feature>
<dbReference type="AlphaFoldDB" id="G0P4B5"/>
<feature type="compositionally biased region" description="Basic and acidic residues" evidence="1">
    <location>
        <begin position="219"/>
        <end position="232"/>
    </location>
</feature>
<dbReference type="InterPro" id="IPR013783">
    <property type="entry name" value="Ig-like_fold"/>
</dbReference>
<dbReference type="InterPro" id="IPR008962">
    <property type="entry name" value="PapD-like_sf"/>
</dbReference>
<dbReference type="InParanoid" id="G0P4B5"/>
<dbReference type="eggNOG" id="KOG2277">
    <property type="taxonomic scope" value="Eukaryota"/>
</dbReference>
<dbReference type="Gene3D" id="1.10.1410.10">
    <property type="match status" value="1"/>
</dbReference>
<feature type="region of interest" description="Disordered" evidence="1">
    <location>
        <begin position="173"/>
        <end position="248"/>
    </location>
</feature>
<dbReference type="STRING" id="135651.G0P4B5"/>
<feature type="domain" description="MSP" evidence="2">
    <location>
        <begin position="262"/>
        <end position="385"/>
    </location>
</feature>
<evidence type="ECO:0000313" key="4">
    <source>
        <dbReference type="Proteomes" id="UP000008068"/>
    </source>
</evidence>
<dbReference type="Gene3D" id="2.60.40.10">
    <property type="entry name" value="Immunoglobulins"/>
    <property type="match status" value="1"/>
</dbReference>
<dbReference type="SUPFAM" id="SSF49354">
    <property type="entry name" value="PapD-like"/>
    <property type="match status" value="1"/>
</dbReference>
<organism evidence="4">
    <name type="scientific">Caenorhabditis brenneri</name>
    <name type="common">Nematode worm</name>
    <dbReference type="NCBI Taxonomy" id="135651"/>
    <lineage>
        <taxon>Eukaryota</taxon>
        <taxon>Metazoa</taxon>
        <taxon>Ecdysozoa</taxon>
        <taxon>Nematoda</taxon>
        <taxon>Chromadorea</taxon>
        <taxon>Rhabditida</taxon>
        <taxon>Rhabditina</taxon>
        <taxon>Rhabditomorpha</taxon>
        <taxon>Rhabditoidea</taxon>
        <taxon>Rhabditidae</taxon>
        <taxon>Peloderinae</taxon>
        <taxon>Caenorhabditis</taxon>
    </lineage>
</organism>
<dbReference type="PANTHER" id="PTHR21515:SF10">
    <property type="entry name" value="MAJOR SPERM PROTEIN"/>
    <property type="match status" value="1"/>
</dbReference>
<dbReference type="InterPro" id="IPR000535">
    <property type="entry name" value="MSP_dom"/>
</dbReference>
<dbReference type="SUPFAM" id="SSF81631">
    <property type="entry name" value="PAP/OAS1 substrate-binding domain"/>
    <property type="match status" value="1"/>
</dbReference>
<proteinExistence type="predicted"/>
<dbReference type="PROSITE" id="PS50202">
    <property type="entry name" value="MSP"/>
    <property type="match status" value="1"/>
</dbReference>
<keyword evidence="4" id="KW-1185">Reference proteome</keyword>
<dbReference type="HOGENOM" id="CLU_718102_0_0_1"/>
<gene>
    <name evidence="3" type="ORF">CAEBREN_32447</name>
</gene>
<protein>
    <recommendedName>
        <fullName evidence="2">MSP domain-containing protein</fullName>
    </recommendedName>
</protein>
<evidence type="ECO:0000259" key="2">
    <source>
        <dbReference type="PROSITE" id="PS50202"/>
    </source>
</evidence>